<evidence type="ECO:0000256" key="5">
    <source>
        <dbReference type="SAM" id="Phobius"/>
    </source>
</evidence>
<evidence type="ECO:0000256" key="3">
    <source>
        <dbReference type="ARBA" id="ARBA00022989"/>
    </source>
</evidence>
<name>A0A9Q0YQM6_HOLLE</name>
<evidence type="ECO:0000256" key="2">
    <source>
        <dbReference type="ARBA" id="ARBA00022692"/>
    </source>
</evidence>
<keyword evidence="2 5" id="KW-0812">Transmembrane</keyword>
<accession>A0A9Q0YQM6</accession>
<sequence length="252" mass="27812">MLHGAFNSITQICVCISIFTIGPGNAIAIFFTMPIFSNVFNVVFFGGSFKLKNLFFAILSFIGVILVSKSSITTEKEEGVTFFENNVLSKLIGFFMGLTGAIAFSGSLAVGQKLSELGTHSLITILSYSWQYSLYSVILCTCFNGWKFPENSVTSVALTATGLFTLFGMALHYLAVSFESPVTVSVILTLHVVFTYTGQYIFFIFPFHWTIAVGVLMIMSSCIGITLTQDRNNLSDKDEENDCEEETHKMLE</sequence>
<feature type="transmembrane region" description="Helical" evidence="5">
    <location>
        <begin position="209"/>
        <end position="227"/>
    </location>
</feature>
<dbReference type="OrthoDB" id="10674785at2759"/>
<evidence type="ECO:0000256" key="4">
    <source>
        <dbReference type="ARBA" id="ARBA00023136"/>
    </source>
</evidence>
<dbReference type="AlphaFoldDB" id="A0A9Q0YQM6"/>
<proteinExistence type="predicted"/>
<gene>
    <name evidence="6" type="ORF">HOLleu_35968</name>
</gene>
<comment type="subcellular location">
    <subcellularLocation>
        <location evidence="1">Membrane</location>
        <topology evidence="1">Multi-pass membrane protein</topology>
    </subcellularLocation>
</comment>
<dbReference type="EMBL" id="JAIZAY010000019">
    <property type="protein sequence ID" value="KAJ8023506.1"/>
    <property type="molecule type" value="Genomic_DNA"/>
</dbReference>
<feature type="transmembrane region" description="Helical" evidence="5">
    <location>
        <begin position="54"/>
        <end position="72"/>
    </location>
</feature>
<feature type="transmembrane region" description="Helical" evidence="5">
    <location>
        <begin position="152"/>
        <end position="175"/>
    </location>
</feature>
<comment type="caution">
    <text evidence="6">The sequence shown here is derived from an EMBL/GenBank/DDBJ whole genome shotgun (WGS) entry which is preliminary data.</text>
</comment>
<organism evidence="6 7">
    <name type="scientific">Holothuria leucospilota</name>
    <name type="common">Black long sea cucumber</name>
    <name type="synonym">Mertensiothuria leucospilota</name>
    <dbReference type="NCBI Taxonomy" id="206669"/>
    <lineage>
        <taxon>Eukaryota</taxon>
        <taxon>Metazoa</taxon>
        <taxon>Echinodermata</taxon>
        <taxon>Eleutherozoa</taxon>
        <taxon>Echinozoa</taxon>
        <taxon>Holothuroidea</taxon>
        <taxon>Aspidochirotacea</taxon>
        <taxon>Aspidochirotida</taxon>
        <taxon>Holothuriidae</taxon>
        <taxon>Holothuria</taxon>
    </lineage>
</organism>
<protein>
    <submittedName>
        <fullName evidence="6">Uncharacterized protein</fullName>
    </submittedName>
</protein>
<keyword evidence="4 5" id="KW-0472">Membrane</keyword>
<evidence type="ECO:0000313" key="7">
    <source>
        <dbReference type="Proteomes" id="UP001152320"/>
    </source>
</evidence>
<evidence type="ECO:0000313" key="6">
    <source>
        <dbReference type="EMBL" id="KAJ8023506.1"/>
    </source>
</evidence>
<dbReference type="PANTHER" id="PTHR22911">
    <property type="entry name" value="ACYL-MALONYL CONDENSING ENZYME-RELATED"/>
    <property type="match status" value="1"/>
</dbReference>
<feature type="transmembrane region" description="Helical" evidence="5">
    <location>
        <begin position="182"/>
        <end position="203"/>
    </location>
</feature>
<reference evidence="6" key="1">
    <citation type="submission" date="2021-10" db="EMBL/GenBank/DDBJ databases">
        <title>Tropical sea cucumber genome reveals ecological adaptation and Cuvierian tubules defense mechanism.</title>
        <authorList>
            <person name="Chen T."/>
        </authorList>
    </citation>
    <scope>NUCLEOTIDE SEQUENCE</scope>
    <source>
        <strain evidence="6">Nanhai2018</strain>
        <tissue evidence="6">Muscle</tissue>
    </source>
</reference>
<evidence type="ECO:0000256" key="1">
    <source>
        <dbReference type="ARBA" id="ARBA00004141"/>
    </source>
</evidence>
<dbReference type="PANTHER" id="PTHR22911:SF6">
    <property type="entry name" value="SOLUTE CARRIER FAMILY 35 MEMBER G1"/>
    <property type="match status" value="1"/>
</dbReference>
<keyword evidence="7" id="KW-1185">Reference proteome</keyword>
<keyword evidence="3 5" id="KW-1133">Transmembrane helix</keyword>
<dbReference type="Proteomes" id="UP001152320">
    <property type="component" value="Chromosome 19"/>
</dbReference>
<dbReference type="SUPFAM" id="SSF103481">
    <property type="entry name" value="Multidrug resistance efflux transporter EmrE"/>
    <property type="match status" value="2"/>
</dbReference>
<feature type="transmembrane region" description="Helical" evidence="5">
    <location>
        <begin position="92"/>
        <end position="110"/>
    </location>
</feature>
<dbReference type="GO" id="GO:0016020">
    <property type="term" value="C:membrane"/>
    <property type="evidence" value="ECO:0007669"/>
    <property type="project" value="UniProtKB-SubCell"/>
</dbReference>
<dbReference type="InterPro" id="IPR037185">
    <property type="entry name" value="EmrE-like"/>
</dbReference>